<keyword evidence="6 8" id="KW-0472">Membrane</keyword>
<evidence type="ECO:0000256" key="7">
    <source>
        <dbReference type="ARBA" id="ARBA00023211"/>
    </source>
</evidence>
<evidence type="ECO:0000256" key="8">
    <source>
        <dbReference type="HAMAP-Rule" id="MF_01521"/>
    </source>
</evidence>
<keyword evidence="11" id="KW-1185">Reference proteome</keyword>
<reference evidence="10 11" key="1">
    <citation type="submission" date="2023-08" db="EMBL/GenBank/DDBJ databases">
        <title>Achromobacter seleniivolatilans sp. nov., isolated from seleniferous soil.</title>
        <authorList>
            <person name="Zhang S."/>
            <person name="Li K."/>
            <person name="Peng J."/>
            <person name="Zhao Q."/>
            <person name="Wang H."/>
            <person name="Guo Y."/>
        </authorList>
    </citation>
    <scope>NUCLEOTIDE SEQUENCE [LARGE SCALE GENOMIC DNA]</scope>
    <source>
        <strain evidence="10 11">R39</strain>
    </source>
</reference>
<feature type="transmembrane region" description="Helical" evidence="8">
    <location>
        <begin position="68"/>
        <end position="85"/>
    </location>
</feature>
<organism evidence="10 11">
    <name type="scientific">Achromobacter seleniivolatilans</name>
    <dbReference type="NCBI Taxonomy" id="3047478"/>
    <lineage>
        <taxon>Bacteria</taxon>
        <taxon>Pseudomonadati</taxon>
        <taxon>Pseudomonadota</taxon>
        <taxon>Betaproteobacteria</taxon>
        <taxon>Burkholderiales</taxon>
        <taxon>Alcaligenaceae</taxon>
        <taxon>Achromobacter</taxon>
    </lineage>
</organism>
<comment type="subcellular location">
    <subcellularLocation>
        <location evidence="8">Cell membrane</location>
        <topology evidence="8">Multi-pass membrane protein</topology>
    </subcellularLocation>
</comment>
<feature type="transmembrane region" description="Helical" evidence="8">
    <location>
        <begin position="165"/>
        <end position="182"/>
    </location>
</feature>
<dbReference type="InterPro" id="IPR003810">
    <property type="entry name" value="Mntp/YtaF"/>
</dbReference>
<evidence type="ECO:0000313" key="11">
    <source>
        <dbReference type="Proteomes" id="UP001234798"/>
    </source>
</evidence>
<feature type="transmembrane region" description="Helical" evidence="8">
    <location>
        <begin position="132"/>
        <end position="153"/>
    </location>
</feature>
<feature type="signal peptide" evidence="9">
    <location>
        <begin position="1"/>
        <end position="19"/>
    </location>
</feature>
<keyword evidence="1 8" id="KW-0813">Transport</keyword>
<comment type="similarity">
    <text evidence="8">Belongs to the MntP (TC 9.B.29) family.</text>
</comment>
<keyword evidence="2 8" id="KW-1003">Cell membrane</keyword>
<evidence type="ECO:0000256" key="9">
    <source>
        <dbReference type="SAM" id="SignalP"/>
    </source>
</evidence>
<dbReference type="PANTHER" id="PTHR35529">
    <property type="entry name" value="MANGANESE EFFLUX PUMP MNTP-RELATED"/>
    <property type="match status" value="1"/>
</dbReference>
<dbReference type="EMBL" id="CP132976">
    <property type="protein sequence ID" value="WMD22935.1"/>
    <property type="molecule type" value="Genomic_DNA"/>
</dbReference>
<dbReference type="NCBIfam" id="NF008546">
    <property type="entry name" value="PRK11469.1"/>
    <property type="match status" value="1"/>
</dbReference>
<dbReference type="Proteomes" id="UP001234798">
    <property type="component" value="Chromosome"/>
</dbReference>
<keyword evidence="3 8" id="KW-0812">Transmembrane</keyword>
<keyword evidence="4 8" id="KW-1133">Transmembrane helix</keyword>
<evidence type="ECO:0000313" key="10">
    <source>
        <dbReference type="EMBL" id="WMD22935.1"/>
    </source>
</evidence>
<sequence length="187" mass="19498">MNPLSTLILAFAMSTDAFAAAVGKGASLHKPRWSEALRTGLIFGVIEAITPLIGWGLGSVAAQYVAEWDHWIAFCMLCVLGGMMIRNGLSTDQEEAPPVVRHSFWLLAATGFATSIDAMAVGVSLAFIDNNILITAAAIGLATMLMVTIGVMVGRLIGSIAGKRAEVLGGIALIGIGATILYEHLSA</sequence>
<keyword evidence="5 8" id="KW-0406">Ion transport</keyword>
<accession>A0ABY9M8B9</accession>
<evidence type="ECO:0000256" key="6">
    <source>
        <dbReference type="ARBA" id="ARBA00023136"/>
    </source>
</evidence>
<comment type="caution">
    <text evidence="8">Lacks conserved residue(s) required for the propagation of feature annotation.</text>
</comment>
<dbReference type="RefSeq" id="WP_306948379.1">
    <property type="nucleotide sequence ID" value="NZ_CP132976.1"/>
</dbReference>
<dbReference type="HAMAP" id="MF_01521">
    <property type="entry name" value="MntP_pump"/>
    <property type="match status" value="1"/>
</dbReference>
<evidence type="ECO:0000256" key="1">
    <source>
        <dbReference type="ARBA" id="ARBA00022448"/>
    </source>
</evidence>
<dbReference type="InterPro" id="IPR022929">
    <property type="entry name" value="Put_MntP"/>
</dbReference>
<dbReference type="PANTHER" id="PTHR35529:SF1">
    <property type="entry name" value="MANGANESE EFFLUX PUMP MNTP-RELATED"/>
    <property type="match status" value="1"/>
</dbReference>
<evidence type="ECO:0000256" key="4">
    <source>
        <dbReference type="ARBA" id="ARBA00022989"/>
    </source>
</evidence>
<evidence type="ECO:0000256" key="3">
    <source>
        <dbReference type="ARBA" id="ARBA00022692"/>
    </source>
</evidence>
<keyword evidence="9" id="KW-0732">Signal</keyword>
<name>A0ABY9M8B9_9BURK</name>
<dbReference type="Pfam" id="PF02659">
    <property type="entry name" value="Mntp"/>
    <property type="match status" value="1"/>
</dbReference>
<comment type="function">
    <text evidence="8">Probably functions as a manganese efflux pump.</text>
</comment>
<feature type="transmembrane region" description="Helical" evidence="8">
    <location>
        <begin position="105"/>
        <end position="126"/>
    </location>
</feature>
<feature type="chain" id="PRO_5046959732" description="Putative manganese efflux pump MntP" evidence="9">
    <location>
        <begin position="20"/>
        <end position="187"/>
    </location>
</feature>
<protein>
    <recommendedName>
        <fullName evidence="8">Putative manganese efflux pump MntP</fullName>
    </recommendedName>
</protein>
<proteinExistence type="inferred from homology"/>
<keyword evidence="7 8" id="KW-0464">Manganese</keyword>
<evidence type="ECO:0000256" key="2">
    <source>
        <dbReference type="ARBA" id="ARBA00022475"/>
    </source>
</evidence>
<gene>
    <name evidence="8 10" type="primary">mntP</name>
    <name evidence="10" type="ORF">RAS12_11330</name>
</gene>
<evidence type="ECO:0000256" key="5">
    <source>
        <dbReference type="ARBA" id="ARBA00023065"/>
    </source>
</evidence>